<evidence type="ECO:0000256" key="5">
    <source>
        <dbReference type="ARBA" id="ARBA00022679"/>
    </source>
</evidence>
<evidence type="ECO:0000256" key="6">
    <source>
        <dbReference type="ARBA" id="ARBA00022741"/>
    </source>
</evidence>
<dbReference type="SMART" id="SM00220">
    <property type="entry name" value="S_TKc"/>
    <property type="match status" value="1"/>
</dbReference>
<dbReference type="Pfam" id="PF00069">
    <property type="entry name" value="Pkinase"/>
    <property type="match status" value="1"/>
</dbReference>
<comment type="catalytic activity">
    <reaction evidence="10">
        <text>L-seryl-[protein] + ATP = O-phospho-L-seryl-[protein] + ADP + H(+)</text>
        <dbReference type="Rhea" id="RHEA:17989"/>
        <dbReference type="Rhea" id="RHEA-COMP:9863"/>
        <dbReference type="Rhea" id="RHEA-COMP:11604"/>
        <dbReference type="ChEBI" id="CHEBI:15378"/>
        <dbReference type="ChEBI" id="CHEBI:29999"/>
        <dbReference type="ChEBI" id="CHEBI:30616"/>
        <dbReference type="ChEBI" id="CHEBI:83421"/>
        <dbReference type="ChEBI" id="CHEBI:456216"/>
        <dbReference type="EC" id="2.7.11.24"/>
    </reaction>
</comment>
<dbReference type="GO" id="GO:0006334">
    <property type="term" value="P:nucleosome assembly"/>
    <property type="evidence" value="ECO:0007669"/>
    <property type="project" value="InterPro"/>
</dbReference>
<evidence type="ECO:0000256" key="2">
    <source>
        <dbReference type="ARBA" id="ARBA00012411"/>
    </source>
</evidence>
<dbReference type="InterPro" id="IPR000719">
    <property type="entry name" value="Prot_kinase_dom"/>
</dbReference>
<evidence type="ECO:0000256" key="10">
    <source>
        <dbReference type="ARBA" id="ARBA00048312"/>
    </source>
</evidence>
<dbReference type="Pfam" id="PF00538">
    <property type="entry name" value="Linker_histone"/>
    <property type="match status" value="1"/>
</dbReference>
<evidence type="ECO:0000256" key="9">
    <source>
        <dbReference type="ARBA" id="ARBA00047592"/>
    </source>
</evidence>
<evidence type="ECO:0000256" key="1">
    <source>
        <dbReference type="ARBA" id="ARBA00008832"/>
    </source>
</evidence>
<dbReference type="InterPro" id="IPR011009">
    <property type="entry name" value="Kinase-like_dom_sf"/>
</dbReference>
<dbReference type="GO" id="GO:0005524">
    <property type="term" value="F:ATP binding"/>
    <property type="evidence" value="ECO:0007669"/>
    <property type="project" value="UniProtKB-UniRule"/>
</dbReference>
<keyword evidence="6 11" id="KW-0547">Nucleotide-binding</keyword>
<dbReference type="Gene3D" id="3.30.200.20">
    <property type="entry name" value="Phosphorylase Kinase, domain 1"/>
    <property type="match status" value="1"/>
</dbReference>
<dbReference type="PROSITE" id="PS51504">
    <property type="entry name" value="H15"/>
    <property type="match status" value="1"/>
</dbReference>
<evidence type="ECO:0000313" key="15">
    <source>
        <dbReference type="EMBL" id="KAK9223083.1"/>
    </source>
</evidence>
<dbReference type="PROSITE" id="PS00107">
    <property type="entry name" value="PROTEIN_KINASE_ATP"/>
    <property type="match status" value="1"/>
</dbReference>
<dbReference type="PROSITE" id="PS50011">
    <property type="entry name" value="PROTEIN_KINASE_DOM"/>
    <property type="match status" value="1"/>
</dbReference>
<keyword evidence="7" id="KW-0418">Kinase</keyword>
<dbReference type="Gene3D" id="1.10.510.10">
    <property type="entry name" value="Transferase(Phosphotransferase) domain 1"/>
    <property type="match status" value="1"/>
</dbReference>
<dbReference type="PROSITE" id="PS01351">
    <property type="entry name" value="MAPK"/>
    <property type="match status" value="1"/>
</dbReference>
<evidence type="ECO:0000313" key="16">
    <source>
        <dbReference type="Proteomes" id="UP001428341"/>
    </source>
</evidence>
<name>A0AAP0MYG9_9ROSI</name>
<evidence type="ECO:0000259" key="13">
    <source>
        <dbReference type="PROSITE" id="PS50011"/>
    </source>
</evidence>
<evidence type="ECO:0000256" key="3">
    <source>
        <dbReference type="ARBA" id="ARBA00022527"/>
    </source>
</evidence>
<proteinExistence type="inferred from homology"/>
<evidence type="ECO:0000256" key="11">
    <source>
        <dbReference type="PROSITE-ProRule" id="PRU10141"/>
    </source>
</evidence>
<dbReference type="GO" id="GO:0000786">
    <property type="term" value="C:nucleosome"/>
    <property type="evidence" value="ECO:0007669"/>
    <property type="project" value="InterPro"/>
</dbReference>
<comment type="similarity">
    <text evidence="1">Belongs to the protein kinase superfamily. CMGC Ser/Thr protein kinase family. MAP kinase subfamily.</text>
</comment>
<evidence type="ECO:0000256" key="7">
    <source>
        <dbReference type="ARBA" id="ARBA00022777"/>
    </source>
</evidence>
<comment type="catalytic activity">
    <reaction evidence="9">
        <text>L-threonyl-[protein] + ATP = O-phospho-L-threonyl-[protein] + ADP + H(+)</text>
        <dbReference type="Rhea" id="RHEA:46608"/>
        <dbReference type="Rhea" id="RHEA-COMP:11060"/>
        <dbReference type="Rhea" id="RHEA-COMP:11605"/>
        <dbReference type="ChEBI" id="CHEBI:15378"/>
        <dbReference type="ChEBI" id="CHEBI:30013"/>
        <dbReference type="ChEBI" id="CHEBI:30616"/>
        <dbReference type="ChEBI" id="CHEBI:61977"/>
        <dbReference type="ChEBI" id="CHEBI:456216"/>
        <dbReference type="EC" id="2.7.11.24"/>
    </reaction>
</comment>
<dbReference type="EMBL" id="JBCGBO010000002">
    <property type="protein sequence ID" value="KAK9223083.1"/>
    <property type="molecule type" value="Genomic_DNA"/>
</dbReference>
<reference evidence="15 16" key="1">
    <citation type="submission" date="2024-05" db="EMBL/GenBank/DDBJ databases">
        <title>Haplotype-resolved chromosome-level genome assembly of Huyou (Citrus changshanensis).</title>
        <authorList>
            <person name="Miao C."/>
            <person name="Chen W."/>
            <person name="Wu Y."/>
            <person name="Wang L."/>
            <person name="Zhao S."/>
            <person name="Grierson D."/>
            <person name="Xu C."/>
            <person name="Chen K."/>
        </authorList>
    </citation>
    <scope>NUCLEOTIDE SEQUENCE [LARGE SCALE GENOMIC DNA]</scope>
    <source>
        <strain evidence="15">01-14</strain>
        <tissue evidence="15">Leaf</tissue>
    </source>
</reference>
<dbReference type="InterPro" id="IPR036388">
    <property type="entry name" value="WH-like_DNA-bd_sf"/>
</dbReference>
<dbReference type="PANTHER" id="PTHR24055">
    <property type="entry name" value="MITOGEN-ACTIVATED PROTEIN KINASE"/>
    <property type="match status" value="1"/>
</dbReference>
<feature type="domain" description="Protein kinase" evidence="13">
    <location>
        <begin position="643"/>
        <end position="950"/>
    </location>
</feature>
<dbReference type="GO" id="GO:0004707">
    <property type="term" value="F:MAP kinase activity"/>
    <property type="evidence" value="ECO:0007669"/>
    <property type="project" value="UniProtKB-EC"/>
</dbReference>
<feature type="region of interest" description="Disordered" evidence="12">
    <location>
        <begin position="415"/>
        <end position="446"/>
    </location>
</feature>
<feature type="region of interest" description="Disordered" evidence="12">
    <location>
        <begin position="1049"/>
        <end position="1090"/>
    </location>
</feature>
<dbReference type="FunFam" id="1.10.510.10:FF:000017">
    <property type="entry name" value="Mitogen-activated protein kinase"/>
    <property type="match status" value="1"/>
</dbReference>
<dbReference type="SUPFAM" id="SSF56112">
    <property type="entry name" value="Protein kinase-like (PK-like)"/>
    <property type="match status" value="1"/>
</dbReference>
<dbReference type="InterPro" id="IPR036390">
    <property type="entry name" value="WH_DNA-bd_sf"/>
</dbReference>
<dbReference type="InterPro" id="IPR050117">
    <property type="entry name" value="MAPK"/>
</dbReference>
<accession>A0AAP0MYG9</accession>
<dbReference type="InterPro" id="IPR017441">
    <property type="entry name" value="Protein_kinase_ATP_BS"/>
</dbReference>
<keyword evidence="3" id="KW-0723">Serine/threonine-protein kinase</keyword>
<feature type="compositionally biased region" description="Polar residues" evidence="12">
    <location>
        <begin position="1075"/>
        <end position="1085"/>
    </location>
</feature>
<feature type="binding site" evidence="11">
    <location>
        <position position="673"/>
    </location>
    <ligand>
        <name>ATP</name>
        <dbReference type="ChEBI" id="CHEBI:30616"/>
    </ligand>
</feature>
<protein>
    <recommendedName>
        <fullName evidence="2">mitogen-activated protein kinase</fullName>
        <ecNumber evidence="2">2.7.11.24</ecNumber>
    </recommendedName>
</protein>
<dbReference type="SMART" id="SM00526">
    <property type="entry name" value="H15"/>
    <property type="match status" value="1"/>
</dbReference>
<evidence type="ECO:0000256" key="12">
    <source>
        <dbReference type="SAM" id="MobiDB-lite"/>
    </source>
</evidence>
<keyword evidence="8 11" id="KW-0067">ATP-binding</keyword>
<dbReference type="GO" id="GO:0003677">
    <property type="term" value="F:DNA binding"/>
    <property type="evidence" value="ECO:0007669"/>
    <property type="project" value="InterPro"/>
</dbReference>
<dbReference type="Gene3D" id="1.10.10.10">
    <property type="entry name" value="Winged helix-like DNA-binding domain superfamily/Winged helix DNA-binding domain"/>
    <property type="match status" value="1"/>
</dbReference>
<evidence type="ECO:0000256" key="4">
    <source>
        <dbReference type="ARBA" id="ARBA00022553"/>
    </source>
</evidence>
<keyword evidence="4" id="KW-0597">Phosphoprotein</keyword>
<dbReference type="InterPro" id="IPR005818">
    <property type="entry name" value="Histone_H1/H5_H15"/>
</dbReference>
<keyword evidence="5" id="KW-0808">Transferase</keyword>
<dbReference type="FunFam" id="3.30.200.20:FF:000046">
    <property type="entry name" value="Mitogen-activated protein kinase"/>
    <property type="match status" value="1"/>
</dbReference>
<dbReference type="AlphaFoldDB" id="A0AAP0MYG9"/>
<sequence length="1136" mass="130289">MLKESNFQLKLYTMEHSHPFDEFIPQNTKSKGLRSDEQRHERIMGKLKDSIFTTLEASNPSGPINRELKSHIAKQMHEFFPHFGTPTHPPYALMIRTAIMELNEECGSKKESISGFIEKNYEGLPLGHAPFLSHHLRMLCGTREIVCRNDGQYMISVDQVGVEEECRVEGQGNEMVNGWNKRRGKQHWCEVGKKAAEARDQEVERPSALLYDEGQSNSQYEPIEVRRPKNLQELQFEASGKHAVACVQRNQIVGFGQNIPEKEPCTELVKKKTEFQKQLMGNSHSLRGVEEKDNVELEQQQRARILCTGRASDLKAIRGRKLLQEHEDRFIRDENQPQEHHDAGESKLLRLCCINREDPSGKLCFSLGDKSLTTLKEQRKQSVKQDQQQMRNIWEERKFIIICGLQAQRRSEPKIYGQHKAPKSHPENEQQQISHDTTMGDLPSSDYQQDIEQQDQLQLEGQDQGRLYEIEGNGNHQGDLRVYVRPSELILDIIETLFPFAAVLLLQSLQVLAMKQDPENLSNLVSKLLFKATGFTEPWKTASIYPVNFNSLISLESLGALKLDLSPDYDAVQEKKIIGGAGVDSTLSTQDSKTRSLLDLHKFTSNILYNIILSLSSDFRVLGDKISMFDKEFFTEYGEASQYEIQEIIGIGSYGVVASAIDTHTGEKVAIKKMKEVFEHVSDATRILREIKLLRMLKHPDIVEIKHIMLPPCRREFKDIYVVFELMESDLDQVIKANDDLTPEHHQFFLYQLLRALKYIHSANVFHRDLKPKNILANADCKLKICDFGLARVSFTDTPSAIFWTDYVATRWYRAPELCGSFFSKYTPAIDIWSIGCIFAELLTGRPLFPGRNVAHQLDLVTDLLGTPSAESIAGIRNEKAKRYLSNLRRKWAVPFSHKFPGADPLALRLLQRLLAFDPKDRPSAEEIRFTEIVFNWLFLYFYVLADPYFHGLANLEEEPSRKPISKLEFEFERRKLIKDDILEYHPHMLEEYLQGTDHTHFMYPRISLTSDSGFYIDSGVDQFKQQFARLEEQYGKRERHIPLRRKYSSLPRERISTSEDEATDQTDSLKKRTASVTRATLQSPPSLPRFAELQSARGNSLTMQHGSSSQKCGVLLRSDSMSASKCVGVNGKYCD</sequence>
<dbReference type="Proteomes" id="UP001428341">
    <property type="component" value="Unassembled WGS sequence"/>
</dbReference>
<comment type="caution">
    <text evidence="15">The sequence shown here is derived from an EMBL/GenBank/DDBJ whole genome shotgun (WGS) entry which is preliminary data.</text>
</comment>
<evidence type="ECO:0000256" key="8">
    <source>
        <dbReference type="ARBA" id="ARBA00022840"/>
    </source>
</evidence>
<organism evidence="15 16">
    <name type="scientific">Citrus x changshan-huyou</name>
    <dbReference type="NCBI Taxonomy" id="2935761"/>
    <lineage>
        <taxon>Eukaryota</taxon>
        <taxon>Viridiplantae</taxon>
        <taxon>Streptophyta</taxon>
        <taxon>Embryophyta</taxon>
        <taxon>Tracheophyta</taxon>
        <taxon>Spermatophyta</taxon>
        <taxon>Magnoliopsida</taxon>
        <taxon>eudicotyledons</taxon>
        <taxon>Gunneridae</taxon>
        <taxon>Pentapetalae</taxon>
        <taxon>rosids</taxon>
        <taxon>malvids</taxon>
        <taxon>Sapindales</taxon>
        <taxon>Rutaceae</taxon>
        <taxon>Aurantioideae</taxon>
        <taxon>Citrus</taxon>
    </lineage>
</organism>
<keyword evidence="16" id="KW-1185">Reference proteome</keyword>
<dbReference type="CDD" id="cd07859">
    <property type="entry name" value="STKc_TDY_MAPK"/>
    <property type="match status" value="1"/>
</dbReference>
<gene>
    <name evidence="15" type="ORF">WN944_011525</name>
</gene>
<dbReference type="EC" id="2.7.11.24" evidence="2"/>
<dbReference type="InterPro" id="IPR003527">
    <property type="entry name" value="MAP_kinase_CS"/>
</dbReference>
<dbReference type="SUPFAM" id="SSF46785">
    <property type="entry name" value="Winged helix' DNA-binding domain"/>
    <property type="match status" value="1"/>
</dbReference>
<feature type="domain" description="H15" evidence="14">
    <location>
        <begin position="87"/>
        <end position="157"/>
    </location>
</feature>
<evidence type="ECO:0000259" key="14">
    <source>
        <dbReference type="PROSITE" id="PS51504"/>
    </source>
</evidence>